<accession>A0A9P6ZH59</accession>
<organism evidence="1 2">
    <name type="scientific">Suillus placidus</name>
    <dbReference type="NCBI Taxonomy" id="48579"/>
    <lineage>
        <taxon>Eukaryota</taxon>
        <taxon>Fungi</taxon>
        <taxon>Dikarya</taxon>
        <taxon>Basidiomycota</taxon>
        <taxon>Agaricomycotina</taxon>
        <taxon>Agaricomycetes</taxon>
        <taxon>Agaricomycetidae</taxon>
        <taxon>Boletales</taxon>
        <taxon>Suillineae</taxon>
        <taxon>Suillaceae</taxon>
        <taxon>Suillus</taxon>
    </lineage>
</organism>
<proteinExistence type="predicted"/>
<gene>
    <name evidence="1" type="ORF">EV702DRAFT_1204388</name>
</gene>
<evidence type="ECO:0000313" key="2">
    <source>
        <dbReference type="Proteomes" id="UP000714275"/>
    </source>
</evidence>
<protein>
    <submittedName>
        <fullName evidence="1">Uncharacterized protein</fullName>
    </submittedName>
</protein>
<sequence>MAGVYTFGGLQEALISTKCEQQGGFTTPSLLFEPLLLTATMSTSDDNVDNQGVHPQPLIDALLACSRGPTAASTARLTALATSSNPRFWDQKICSEQWFDTNGKPFSIVFPAVIVPLGKHSCLDPYFSLPILKQPELKDVRTVKAQFELCTLDESYPPPPPPPEAVVCSKKAANTLMYLVSKCKKGRGADNCKVIQFLRSAGSSASDPLHFVVHTDHLFPQPGEVSREVVHEFSLEDFENTDLTLSGNVLKEWFAAKKGGCSTTTSNDEKEIGDWKLKDMDDPHGHLRTVMNLYNVDNVPVVVPEVRDAAGALIHPSEYSKKFGKGSPVAVEVVMRL</sequence>
<comment type="caution">
    <text evidence="1">The sequence shown here is derived from an EMBL/GenBank/DDBJ whole genome shotgun (WGS) entry which is preliminary data.</text>
</comment>
<dbReference type="AlphaFoldDB" id="A0A9P6ZH59"/>
<dbReference type="Proteomes" id="UP000714275">
    <property type="component" value="Unassembled WGS sequence"/>
</dbReference>
<name>A0A9P6ZH59_9AGAM</name>
<reference evidence="1" key="1">
    <citation type="journal article" date="2020" name="New Phytol.">
        <title>Comparative genomics reveals dynamic genome evolution in host specialist ectomycorrhizal fungi.</title>
        <authorList>
            <person name="Lofgren L.A."/>
            <person name="Nguyen N.H."/>
            <person name="Vilgalys R."/>
            <person name="Ruytinx J."/>
            <person name="Liao H.L."/>
            <person name="Branco S."/>
            <person name="Kuo A."/>
            <person name="LaButti K."/>
            <person name="Lipzen A."/>
            <person name="Andreopoulos W."/>
            <person name="Pangilinan J."/>
            <person name="Riley R."/>
            <person name="Hundley H."/>
            <person name="Na H."/>
            <person name="Barry K."/>
            <person name="Grigoriev I.V."/>
            <person name="Stajich J.E."/>
            <person name="Kennedy P.G."/>
        </authorList>
    </citation>
    <scope>NUCLEOTIDE SEQUENCE</scope>
    <source>
        <strain evidence="1">DOB743</strain>
    </source>
</reference>
<keyword evidence="2" id="KW-1185">Reference proteome</keyword>
<dbReference type="OrthoDB" id="2687338at2759"/>
<dbReference type="EMBL" id="JABBWD010000102">
    <property type="protein sequence ID" value="KAG1765860.1"/>
    <property type="molecule type" value="Genomic_DNA"/>
</dbReference>
<evidence type="ECO:0000313" key="1">
    <source>
        <dbReference type="EMBL" id="KAG1765860.1"/>
    </source>
</evidence>